<evidence type="ECO:0000259" key="2">
    <source>
        <dbReference type="Pfam" id="PF21771"/>
    </source>
</evidence>
<reference evidence="4" key="1">
    <citation type="journal article" date="2016" name="Nature">
        <title>Genome evolution in the allotetraploid frog Xenopus laevis.</title>
        <authorList>
            <person name="Session A.M."/>
            <person name="Uno Y."/>
            <person name="Kwon T."/>
            <person name="Chapman J.A."/>
            <person name="Toyoda A."/>
            <person name="Takahashi S."/>
            <person name="Fukui A."/>
            <person name="Hikosaka A."/>
            <person name="Suzuki A."/>
            <person name="Kondo M."/>
            <person name="van Heeringen S.J."/>
            <person name="Quigley I."/>
            <person name="Heinz S."/>
            <person name="Ogino H."/>
            <person name="Ochi H."/>
            <person name="Hellsten U."/>
            <person name="Lyons J.B."/>
            <person name="Simakov O."/>
            <person name="Putnam N."/>
            <person name="Stites J."/>
            <person name="Kuroki Y."/>
            <person name="Tanaka T."/>
            <person name="Michiue T."/>
            <person name="Watanabe M."/>
            <person name="Bogdanovic O."/>
            <person name="Lister R."/>
            <person name="Georgiou G."/>
            <person name="Paranjpe S.S."/>
            <person name="van Kruijsbergen I."/>
            <person name="Shu S."/>
            <person name="Carlson J."/>
            <person name="Kinoshita T."/>
            <person name="Ohta Y."/>
            <person name="Mawaribuchi S."/>
            <person name="Jenkins J."/>
            <person name="Grimwood J."/>
            <person name="Schmutz J."/>
            <person name="Mitros T."/>
            <person name="Mozaffari S.V."/>
            <person name="Suzuki Y."/>
            <person name="Haramoto Y."/>
            <person name="Yamamoto T.S."/>
            <person name="Takagi C."/>
            <person name="Heald R."/>
            <person name="Miller K."/>
            <person name="Haudenschild C."/>
            <person name="Kitzman J."/>
            <person name="Nakayama T."/>
            <person name="Izutsu Y."/>
            <person name="Robert J."/>
            <person name="Fortriede J."/>
            <person name="Burns K."/>
            <person name="Lotay V."/>
            <person name="Karimi K."/>
            <person name="Yasuoka Y."/>
            <person name="Dichmann D.S."/>
            <person name="Flajnik M.F."/>
            <person name="Houston D.W."/>
            <person name="Shendure J."/>
            <person name="DuPasquier L."/>
            <person name="Vize P.D."/>
            <person name="Zorn A.M."/>
            <person name="Ito M."/>
            <person name="Marcotte E.M."/>
            <person name="Wallingford J.B."/>
            <person name="Ito Y."/>
            <person name="Asashima M."/>
            <person name="Ueno N."/>
            <person name="Matsuda Y."/>
            <person name="Veenstra G.J."/>
            <person name="Fujiyama A."/>
            <person name="Harland R.M."/>
            <person name="Taira M."/>
            <person name="Rokhsar D.S."/>
        </authorList>
    </citation>
    <scope>NUCLEOTIDE SEQUENCE [LARGE SCALE GENOMIC DNA]</scope>
    <source>
        <strain evidence="4">J</strain>
    </source>
</reference>
<accession>A0A974CB66</accession>
<dbReference type="Pfam" id="PF21771">
    <property type="entry name" value="CFAP58_CC"/>
    <property type="match status" value="1"/>
</dbReference>
<evidence type="ECO:0000313" key="4">
    <source>
        <dbReference type="Proteomes" id="UP000694892"/>
    </source>
</evidence>
<dbReference type="EMBL" id="CM004479">
    <property type="protein sequence ID" value="OCT69687.1"/>
    <property type="molecule type" value="Genomic_DNA"/>
</dbReference>
<dbReference type="InterPro" id="IPR049270">
    <property type="entry name" value="CFAP58_CC"/>
</dbReference>
<dbReference type="PANTHER" id="PTHR32083">
    <property type="entry name" value="CILIA AND FLAGELLA-ASSOCIATED PROTEIN 58-RELATED"/>
    <property type="match status" value="1"/>
</dbReference>
<dbReference type="GO" id="GO:0005856">
    <property type="term" value="C:cytoskeleton"/>
    <property type="evidence" value="ECO:0007669"/>
    <property type="project" value="TreeGrafter"/>
</dbReference>
<gene>
    <name evidence="3" type="ORF">XELAEV_18036611mg</name>
</gene>
<evidence type="ECO:0000313" key="3">
    <source>
        <dbReference type="EMBL" id="OCT69687.1"/>
    </source>
</evidence>
<dbReference type="PANTHER" id="PTHR32083:SF0">
    <property type="entry name" value="CILIA AND FLAGELLA-ASSOCIATED PROTEIN 58"/>
    <property type="match status" value="1"/>
</dbReference>
<sequence>METAEEGRAINICESVLVKVHQDHQCKEKEKGALKCQSWEGAELQKMKQQSIETEQLMDNQEAEEKKLLKIISEADCERLKQKKEPEQVISERDILGSQLLRWNDQLALLYEKIKIQRSVLNKGEIQ</sequence>
<evidence type="ECO:0000256" key="1">
    <source>
        <dbReference type="ARBA" id="ARBA00023054"/>
    </source>
</evidence>
<protein>
    <recommendedName>
        <fullName evidence="2">Cilia- and flagella-associated protein 58 central coiled coil domain-containing protein</fullName>
    </recommendedName>
</protein>
<feature type="domain" description="Cilia- and flagella-associated protein 58 central coiled coil" evidence="2">
    <location>
        <begin position="9"/>
        <end position="127"/>
    </location>
</feature>
<organism evidence="3 4">
    <name type="scientific">Xenopus laevis</name>
    <name type="common">African clawed frog</name>
    <dbReference type="NCBI Taxonomy" id="8355"/>
    <lineage>
        <taxon>Eukaryota</taxon>
        <taxon>Metazoa</taxon>
        <taxon>Chordata</taxon>
        <taxon>Craniata</taxon>
        <taxon>Vertebrata</taxon>
        <taxon>Euteleostomi</taxon>
        <taxon>Amphibia</taxon>
        <taxon>Batrachia</taxon>
        <taxon>Anura</taxon>
        <taxon>Pipoidea</taxon>
        <taxon>Pipidae</taxon>
        <taxon>Xenopodinae</taxon>
        <taxon>Xenopus</taxon>
        <taxon>Xenopus</taxon>
    </lineage>
</organism>
<keyword evidence="1" id="KW-0175">Coiled coil</keyword>
<dbReference type="Proteomes" id="UP000694892">
    <property type="component" value="Chromosome 7S"/>
</dbReference>
<dbReference type="AlphaFoldDB" id="A0A974CB66"/>
<name>A0A974CB66_XENLA</name>
<proteinExistence type="predicted"/>